<keyword evidence="2" id="KW-1185">Reference proteome</keyword>
<proteinExistence type="predicted"/>
<dbReference type="RefSeq" id="WP_344570876.1">
    <property type="nucleotide sequence ID" value="NZ_BAAARJ010000040.1"/>
</dbReference>
<name>A0ABP6DFN9_9ACTN</name>
<gene>
    <name evidence="1" type="ORF">GCM10009863_67360</name>
</gene>
<organism evidence="1 2">
    <name type="scientific">Streptomyces axinellae</name>
    <dbReference type="NCBI Taxonomy" id="552788"/>
    <lineage>
        <taxon>Bacteria</taxon>
        <taxon>Bacillati</taxon>
        <taxon>Actinomycetota</taxon>
        <taxon>Actinomycetes</taxon>
        <taxon>Kitasatosporales</taxon>
        <taxon>Streptomycetaceae</taxon>
        <taxon>Streptomyces</taxon>
    </lineage>
</organism>
<sequence length="101" mass="10271">MDQAVNPLARDLDGELEDVGVRQGTEEARHFPAEVGSQLDFFLAAGGRGHLAGIGTCGRWCGVSGCACVHECGDGRQEAAPGGAVVADCQGDEAVADVGDD</sequence>
<accession>A0ABP6DFN9</accession>
<evidence type="ECO:0000313" key="2">
    <source>
        <dbReference type="Proteomes" id="UP001501447"/>
    </source>
</evidence>
<reference evidence="2" key="1">
    <citation type="journal article" date="2019" name="Int. J. Syst. Evol. Microbiol.">
        <title>The Global Catalogue of Microorganisms (GCM) 10K type strain sequencing project: providing services to taxonomists for standard genome sequencing and annotation.</title>
        <authorList>
            <consortium name="The Broad Institute Genomics Platform"/>
            <consortium name="The Broad Institute Genome Sequencing Center for Infectious Disease"/>
            <person name="Wu L."/>
            <person name="Ma J."/>
        </authorList>
    </citation>
    <scope>NUCLEOTIDE SEQUENCE [LARGE SCALE GENOMIC DNA]</scope>
    <source>
        <strain evidence="2">JCM 16373</strain>
    </source>
</reference>
<dbReference type="Proteomes" id="UP001501447">
    <property type="component" value="Unassembled WGS sequence"/>
</dbReference>
<protein>
    <submittedName>
        <fullName evidence="1">Uncharacterized protein</fullName>
    </submittedName>
</protein>
<evidence type="ECO:0000313" key="1">
    <source>
        <dbReference type="EMBL" id="GAA2640685.1"/>
    </source>
</evidence>
<dbReference type="EMBL" id="BAAARJ010000040">
    <property type="protein sequence ID" value="GAA2640685.1"/>
    <property type="molecule type" value="Genomic_DNA"/>
</dbReference>
<comment type="caution">
    <text evidence="1">The sequence shown here is derived from an EMBL/GenBank/DDBJ whole genome shotgun (WGS) entry which is preliminary data.</text>
</comment>